<feature type="transmembrane region" description="Helical" evidence="6">
    <location>
        <begin position="241"/>
        <end position="259"/>
    </location>
</feature>
<dbReference type="NCBIfam" id="NF037997">
    <property type="entry name" value="Na_Pi_symport"/>
    <property type="match status" value="1"/>
</dbReference>
<evidence type="ECO:0000256" key="5">
    <source>
        <dbReference type="ARBA" id="ARBA00023136"/>
    </source>
</evidence>
<dbReference type="Proteomes" id="UP000432715">
    <property type="component" value="Unassembled WGS sequence"/>
</dbReference>
<name>A0A6I0F9D3_9FIRM</name>
<feature type="transmembrane region" description="Helical" evidence="6">
    <location>
        <begin position="210"/>
        <end position="229"/>
    </location>
</feature>
<keyword evidence="8" id="KW-1185">Reference proteome</keyword>
<keyword evidence="5 6" id="KW-0472">Membrane</keyword>
<dbReference type="PANTHER" id="PTHR10010:SF46">
    <property type="entry name" value="SODIUM-DEPENDENT PHOSPHATE TRANSPORT PROTEIN 2B"/>
    <property type="match status" value="1"/>
</dbReference>
<dbReference type="RefSeq" id="WP_151860759.1">
    <property type="nucleotide sequence ID" value="NZ_WBZC01000019.1"/>
</dbReference>
<feature type="transmembrane region" description="Helical" evidence="6">
    <location>
        <begin position="41"/>
        <end position="59"/>
    </location>
</feature>
<feature type="transmembrane region" description="Helical" evidence="6">
    <location>
        <begin position="65"/>
        <end position="89"/>
    </location>
</feature>
<comment type="caution">
    <text evidence="7">The sequence shown here is derived from an EMBL/GenBank/DDBJ whole genome shotgun (WGS) entry which is preliminary data.</text>
</comment>
<keyword evidence="4 6" id="KW-1133">Transmembrane helix</keyword>
<accession>A0A6I0F9D3</accession>
<reference evidence="7 8" key="1">
    <citation type="submission" date="2019-10" db="EMBL/GenBank/DDBJ databases">
        <title>Alkaliphilus serpentinus sp. nov. and Alkaliphilus pronyensis sp. nov., two novel anaerobic alkaliphilic species isolated from the serpentinized-hosted hydrothermal field of the Prony Bay (New Caledonia).</title>
        <authorList>
            <person name="Postec A."/>
        </authorList>
    </citation>
    <scope>NUCLEOTIDE SEQUENCE [LARGE SCALE GENOMIC DNA]</scope>
    <source>
        <strain evidence="7 8">LacV</strain>
    </source>
</reference>
<organism evidence="7 8">
    <name type="scientific">Alkaliphilus pronyensis</name>
    <dbReference type="NCBI Taxonomy" id="1482732"/>
    <lineage>
        <taxon>Bacteria</taxon>
        <taxon>Bacillati</taxon>
        <taxon>Bacillota</taxon>
        <taxon>Clostridia</taxon>
        <taxon>Peptostreptococcales</taxon>
        <taxon>Natronincolaceae</taxon>
        <taxon>Alkaliphilus</taxon>
    </lineage>
</organism>
<evidence type="ECO:0000256" key="4">
    <source>
        <dbReference type="ARBA" id="ARBA00022989"/>
    </source>
</evidence>
<sequence>MNNIIYLCITGLSLFLLGMRLLTIGLKHLISKQLKARLKGLNINPFIGLLIGIITTMFLQSSSSATIIMVGLVEAGVLSIYQVTPMIMGANIGTTITAQLIAFRIGTIAPILLLSGLICTIIKTKNKKLFLFGETMMGLGLLFIGINLLGEGLQPLQHIIPLQRIMIEVGDRPFLGILMGFSTAAIIQSSSTGVALLQSMTVSKSITVSAAIPILLGLNIGTCVTTLIASINLSRAGKKAAIIHLIFNTLGAVIIYPFLQPLNKIAIIIAPFNLARQLAHSHTLFNVATTIVLLPIFPLIVKCVNFIIKDTPYSFKK</sequence>
<proteinExistence type="predicted"/>
<dbReference type="AlphaFoldDB" id="A0A6I0F9D3"/>
<feature type="transmembrane region" description="Helical" evidence="6">
    <location>
        <begin position="129"/>
        <end position="153"/>
    </location>
</feature>
<keyword evidence="2" id="KW-1003">Cell membrane</keyword>
<evidence type="ECO:0000313" key="7">
    <source>
        <dbReference type="EMBL" id="KAB3535394.1"/>
    </source>
</evidence>
<dbReference type="PANTHER" id="PTHR10010">
    <property type="entry name" value="SOLUTE CARRIER FAMILY 34 SODIUM PHOSPHATE , MEMBER 2-RELATED"/>
    <property type="match status" value="1"/>
</dbReference>
<feature type="transmembrane region" description="Helical" evidence="6">
    <location>
        <begin position="6"/>
        <end position="29"/>
    </location>
</feature>
<gene>
    <name evidence="7" type="ORF">F8154_06305</name>
</gene>
<dbReference type="GO" id="GO:0005436">
    <property type="term" value="F:sodium:phosphate symporter activity"/>
    <property type="evidence" value="ECO:0007669"/>
    <property type="project" value="InterPro"/>
</dbReference>
<evidence type="ECO:0000313" key="8">
    <source>
        <dbReference type="Proteomes" id="UP000432715"/>
    </source>
</evidence>
<evidence type="ECO:0000256" key="6">
    <source>
        <dbReference type="SAM" id="Phobius"/>
    </source>
</evidence>
<evidence type="ECO:0000256" key="1">
    <source>
        <dbReference type="ARBA" id="ARBA00004651"/>
    </source>
</evidence>
<evidence type="ECO:0000256" key="3">
    <source>
        <dbReference type="ARBA" id="ARBA00022692"/>
    </source>
</evidence>
<feature type="transmembrane region" description="Helical" evidence="6">
    <location>
        <begin position="101"/>
        <end position="123"/>
    </location>
</feature>
<comment type="subcellular location">
    <subcellularLocation>
        <location evidence="1">Cell membrane</location>
        <topology evidence="1">Multi-pass membrane protein</topology>
    </subcellularLocation>
</comment>
<dbReference type="EMBL" id="WBZC01000019">
    <property type="protein sequence ID" value="KAB3535394.1"/>
    <property type="molecule type" value="Genomic_DNA"/>
</dbReference>
<dbReference type="Pfam" id="PF02690">
    <property type="entry name" value="Na_Pi_cotrans"/>
    <property type="match status" value="1"/>
</dbReference>
<feature type="transmembrane region" description="Helical" evidence="6">
    <location>
        <begin position="174"/>
        <end position="198"/>
    </location>
</feature>
<keyword evidence="3 6" id="KW-0812">Transmembrane</keyword>
<dbReference type="GO" id="GO:0044341">
    <property type="term" value="P:sodium-dependent phosphate transport"/>
    <property type="evidence" value="ECO:0007669"/>
    <property type="project" value="InterPro"/>
</dbReference>
<protein>
    <submittedName>
        <fullName evidence="7">Na/Pi cotransporter family protein</fullName>
    </submittedName>
</protein>
<dbReference type="InterPro" id="IPR003841">
    <property type="entry name" value="Na/Pi_transpt"/>
</dbReference>
<evidence type="ECO:0000256" key="2">
    <source>
        <dbReference type="ARBA" id="ARBA00022475"/>
    </source>
</evidence>
<feature type="transmembrane region" description="Helical" evidence="6">
    <location>
        <begin position="284"/>
        <end position="308"/>
    </location>
</feature>
<dbReference type="GO" id="GO:0005886">
    <property type="term" value="C:plasma membrane"/>
    <property type="evidence" value="ECO:0007669"/>
    <property type="project" value="UniProtKB-SubCell"/>
</dbReference>
<dbReference type="OrthoDB" id="9763003at2"/>